<comment type="caution">
    <text evidence="2">The sequence shown here is derived from an EMBL/GenBank/DDBJ whole genome shotgun (WGS) entry which is preliminary data.</text>
</comment>
<reference evidence="2 3" key="1">
    <citation type="submission" date="2020-04" db="EMBL/GenBank/DDBJ databases">
        <title>Paenibacillus algicola sp. nov., a novel marine bacterium producing alginate lyase.</title>
        <authorList>
            <person name="Huang H."/>
        </authorList>
    </citation>
    <scope>NUCLEOTIDE SEQUENCE [LARGE SCALE GENOMIC DNA]</scope>
    <source>
        <strain evidence="2 3">L7-75</strain>
    </source>
</reference>
<dbReference type="RefSeq" id="WP_169506257.1">
    <property type="nucleotide sequence ID" value="NZ_JABBPN010000018.1"/>
</dbReference>
<sequence>MSENKAINMAEQKIQSNSTNLNSDAVQPLSATNPTNALTLYITSTGTLKTLGFDAYAKDVLPNEWYASWKPEALKAGAVAIKSYAWYNVTYPRYPATSYGAHLTDKWENYQHYVPGSSHANTNAAVDSVSGIFMKNSNGVVFDTQYRAGTSGQAGTEGSGVLSQHGTQYLATNYSSWNYKAILGYYYNFSNKSNGYIQFTGSGSNPGPYSTNN</sequence>
<feature type="domain" description="Sporulation stage II protein D amidase enhancer LytB N-terminal" evidence="1">
    <location>
        <begin position="44"/>
        <end position="134"/>
    </location>
</feature>
<keyword evidence="3" id="KW-1185">Reference proteome</keyword>
<dbReference type="AlphaFoldDB" id="A0A848MBA5"/>
<protein>
    <recommendedName>
        <fullName evidence="1">Sporulation stage II protein D amidase enhancer LytB N-terminal domain-containing protein</fullName>
    </recommendedName>
</protein>
<evidence type="ECO:0000313" key="2">
    <source>
        <dbReference type="EMBL" id="NMO97471.1"/>
    </source>
</evidence>
<gene>
    <name evidence="2" type="ORF">HII30_17030</name>
</gene>
<name>A0A848MBA5_PAELE</name>
<dbReference type="Pfam" id="PF08486">
    <property type="entry name" value="SpoIID"/>
    <property type="match status" value="1"/>
</dbReference>
<dbReference type="InterPro" id="IPR013693">
    <property type="entry name" value="SpoIID/LytB_N"/>
</dbReference>
<proteinExistence type="predicted"/>
<dbReference type="Proteomes" id="UP000565468">
    <property type="component" value="Unassembled WGS sequence"/>
</dbReference>
<evidence type="ECO:0000259" key="1">
    <source>
        <dbReference type="Pfam" id="PF08486"/>
    </source>
</evidence>
<evidence type="ECO:0000313" key="3">
    <source>
        <dbReference type="Proteomes" id="UP000565468"/>
    </source>
</evidence>
<organism evidence="2 3">
    <name type="scientific">Paenibacillus lemnae</name>
    <dbReference type="NCBI Taxonomy" id="1330551"/>
    <lineage>
        <taxon>Bacteria</taxon>
        <taxon>Bacillati</taxon>
        <taxon>Bacillota</taxon>
        <taxon>Bacilli</taxon>
        <taxon>Bacillales</taxon>
        <taxon>Paenibacillaceae</taxon>
        <taxon>Paenibacillus</taxon>
    </lineage>
</organism>
<dbReference type="EMBL" id="JABBPN010000018">
    <property type="protein sequence ID" value="NMO97471.1"/>
    <property type="molecule type" value="Genomic_DNA"/>
</dbReference>
<accession>A0A848MBA5</accession>